<dbReference type="SMART" id="SM00894">
    <property type="entry name" value="Excalibur"/>
    <property type="match status" value="1"/>
</dbReference>
<proteinExistence type="predicted"/>
<dbReference type="AlphaFoldDB" id="A0A849HBT1"/>
<evidence type="ECO:0000313" key="4">
    <source>
        <dbReference type="Proteomes" id="UP000588586"/>
    </source>
</evidence>
<keyword evidence="1" id="KW-1133">Transmembrane helix</keyword>
<dbReference type="InterPro" id="IPR008613">
    <property type="entry name" value="Excalibur_Ca-bd_domain"/>
</dbReference>
<feature type="transmembrane region" description="Helical" evidence="1">
    <location>
        <begin position="46"/>
        <end position="68"/>
    </location>
</feature>
<evidence type="ECO:0000259" key="2">
    <source>
        <dbReference type="SMART" id="SM00894"/>
    </source>
</evidence>
<protein>
    <submittedName>
        <fullName evidence="3">Excalibur calcium-binding domain-containing protein</fullName>
    </submittedName>
</protein>
<feature type="domain" description="Excalibur calcium-binding" evidence="2">
    <location>
        <begin position="155"/>
        <end position="191"/>
    </location>
</feature>
<keyword evidence="1" id="KW-0812">Transmembrane</keyword>
<evidence type="ECO:0000313" key="3">
    <source>
        <dbReference type="EMBL" id="NNM45395.1"/>
    </source>
</evidence>
<gene>
    <name evidence="3" type="ORF">HJG52_05165</name>
</gene>
<reference evidence="3 4" key="1">
    <citation type="submission" date="2020-04" db="EMBL/GenBank/DDBJ databases">
        <title>Knoellia sp. isolate from air conditioner.</title>
        <authorList>
            <person name="Chea S."/>
            <person name="Kim D.-U."/>
        </authorList>
    </citation>
    <scope>NUCLEOTIDE SEQUENCE [LARGE SCALE GENOMIC DNA]</scope>
    <source>
        <strain evidence="3 4">DB2414S</strain>
    </source>
</reference>
<comment type="caution">
    <text evidence="3">The sequence shown here is derived from an EMBL/GenBank/DDBJ whole genome shotgun (WGS) entry which is preliminary data.</text>
</comment>
<name>A0A849HBT1_9MICO</name>
<organism evidence="3 4">
    <name type="scientific">Knoellia koreensis</name>
    <dbReference type="NCBI Taxonomy" id="2730921"/>
    <lineage>
        <taxon>Bacteria</taxon>
        <taxon>Bacillati</taxon>
        <taxon>Actinomycetota</taxon>
        <taxon>Actinomycetes</taxon>
        <taxon>Micrococcales</taxon>
        <taxon>Intrasporangiaceae</taxon>
        <taxon>Knoellia</taxon>
    </lineage>
</organism>
<dbReference type="Proteomes" id="UP000588586">
    <property type="component" value="Unassembled WGS sequence"/>
</dbReference>
<evidence type="ECO:0000256" key="1">
    <source>
        <dbReference type="SAM" id="Phobius"/>
    </source>
</evidence>
<sequence>MPDPGWKPDASWPAPPAGWRFWVNEYGVPIEAPAGLYGSKTKRVKATWLVGSAVGLLAFMLGVGIGAAGDTGNAQPVALTSEKSAPKATSTVTTSVTSTVTAPPVTTTETLPATTVTSVKTVKAVKTVKSVKTVTSRPAAADPLPLVDSAASSAYYRNCDAARAAGVTPLRVGDPGYGRHLDRDGDGVACE</sequence>
<keyword evidence="1" id="KW-0472">Membrane</keyword>
<accession>A0A849HBT1</accession>
<dbReference type="EMBL" id="JABEPQ010000001">
    <property type="protein sequence ID" value="NNM45395.1"/>
    <property type="molecule type" value="Genomic_DNA"/>
</dbReference>
<keyword evidence="4" id="KW-1185">Reference proteome</keyword>
<dbReference type="Pfam" id="PF05901">
    <property type="entry name" value="Excalibur"/>
    <property type="match status" value="1"/>
</dbReference>